<proteinExistence type="inferred from homology"/>
<protein>
    <submittedName>
        <fullName evidence="6">LysR family transcriptional regulator</fullName>
    </submittedName>
</protein>
<dbReference type="Pfam" id="PF03466">
    <property type="entry name" value="LysR_substrate"/>
    <property type="match status" value="1"/>
</dbReference>
<keyword evidence="3" id="KW-0238">DNA-binding</keyword>
<dbReference type="RefSeq" id="WP_119763201.1">
    <property type="nucleotide sequence ID" value="NZ_QYUM01000003.1"/>
</dbReference>
<evidence type="ECO:0000256" key="3">
    <source>
        <dbReference type="ARBA" id="ARBA00023125"/>
    </source>
</evidence>
<dbReference type="Pfam" id="PF00126">
    <property type="entry name" value="HTH_1"/>
    <property type="match status" value="1"/>
</dbReference>
<dbReference type="InterPro" id="IPR050950">
    <property type="entry name" value="HTH-type_LysR_regulators"/>
</dbReference>
<evidence type="ECO:0000313" key="7">
    <source>
        <dbReference type="Proteomes" id="UP000286100"/>
    </source>
</evidence>
<keyword evidence="4" id="KW-0804">Transcription</keyword>
<dbReference type="FunFam" id="1.10.10.10:FF:000001">
    <property type="entry name" value="LysR family transcriptional regulator"/>
    <property type="match status" value="1"/>
</dbReference>
<evidence type="ECO:0000256" key="4">
    <source>
        <dbReference type="ARBA" id="ARBA00023163"/>
    </source>
</evidence>
<dbReference type="GO" id="GO:0003700">
    <property type="term" value="F:DNA-binding transcription factor activity"/>
    <property type="evidence" value="ECO:0007669"/>
    <property type="project" value="InterPro"/>
</dbReference>
<dbReference type="GO" id="GO:0003677">
    <property type="term" value="F:DNA binding"/>
    <property type="evidence" value="ECO:0007669"/>
    <property type="project" value="UniProtKB-KW"/>
</dbReference>
<dbReference type="OrthoDB" id="7216893at2"/>
<dbReference type="EMBL" id="QYUM01000003">
    <property type="protein sequence ID" value="RJF91264.1"/>
    <property type="molecule type" value="Genomic_DNA"/>
</dbReference>
<dbReference type="AlphaFoldDB" id="A0A418WMN1"/>
<dbReference type="Gene3D" id="3.40.190.10">
    <property type="entry name" value="Periplasmic binding protein-like II"/>
    <property type="match status" value="2"/>
</dbReference>
<dbReference type="PROSITE" id="PS50931">
    <property type="entry name" value="HTH_LYSR"/>
    <property type="match status" value="1"/>
</dbReference>
<dbReference type="InterPro" id="IPR005119">
    <property type="entry name" value="LysR_subst-bd"/>
</dbReference>
<evidence type="ECO:0000256" key="1">
    <source>
        <dbReference type="ARBA" id="ARBA00009437"/>
    </source>
</evidence>
<dbReference type="Gene3D" id="1.10.10.10">
    <property type="entry name" value="Winged helix-like DNA-binding domain superfamily/Winged helix DNA-binding domain"/>
    <property type="match status" value="1"/>
</dbReference>
<evidence type="ECO:0000313" key="6">
    <source>
        <dbReference type="EMBL" id="RJF91264.1"/>
    </source>
</evidence>
<dbReference type="PANTHER" id="PTHR30419:SF8">
    <property type="entry name" value="NITROGEN ASSIMILATION TRANSCRIPTIONAL ACTIVATOR-RELATED"/>
    <property type="match status" value="1"/>
</dbReference>
<organism evidence="6 7">
    <name type="scientific">Sphingomonas cavernae</name>
    <dbReference type="NCBI Taxonomy" id="2320861"/>
    <lineage>
        <taxon>Bacteria</taxon>
        <taxon>Pseudomonadati</taxon>
        <taxon>Pseudomonadota</taxon>
        <taxon>Alphaproteobacteria</taxon>
        <taxon>Sphingomonadales</taxon>
        <taxon>Sphingomonadaceae</taxon>
        <taxon>Sphingomonas</taxon>
    </lineage>
</organism>
<keyword evidence="7" id="KW-1185">Reference proteome</keyword>
<dbReference type="InterPro" id="IPR036390">
    <property type="entry name" value="WH_DNA-bd_sf"/>
</dbReference>
<comment type="caution">
    <text evidence="6">The sequence shown here is derived from an EMBL/GenBank/DDBJ whole genome shotgun (WGS) entry which is preliminary data.</text>
</comment>
<evidence type="ECO:0000259" key="5">
    <source>
        <dbReference type="PROSITE" id="PS50931"/>
    </source>
</evidence>
<dbReference type="PANTHER" id="PTHR30419">
    <property type="entry name" value="HTH-TYPE TRANSCRIPTIONAL REGULATOR YBHD"/>
    <property type="match status" value="1"/>
</dbReference>
<keyword evidence="2" id="KW-0805">Transcription regulation</keyword>
<dbReference type="InterPro" id="IPR000847">
    <property type="entry name" value="LysR_HTH_N"/>
</dbReference>
<dbReference type="SUPFAM" id="SSF53850">
    <property type="entry name" value="Periplasmic binding protein-like II"/>
    <property type="match status" value="1"/>
</dbReference>
<comment type="similarity">
    <text evidence="1">Belongs to the LysR transcriptional regulatory family.</text>
</comment>
<gene>
    <name evidence="6" type="ORF">D3876_14240</name>
</gene>
<dbReference type="SUPFAM" id="SSF46785">
    <property type="entry name" value="Winged helix' DNA-binding domain"/>
    <property type="match status" value="1"/>
</dbReference>
<sequence length="321" mass="35294">MNINLKLLHTFLLVAEHCSFRRAAEESNRSQSAVSMQVRQLELQLGVSLFQRTTRTVQLTREGEMLLDSARKAIQELETGLRKIRDVVDMQRAHLSLACVPTIASTRLPEILNALQKSLPSVTADIREIASAEMLDAIRRQDVDFGIGPRVPNATEFQFQPIMVDEICALIPAHLGYAGARNIAFAELARLPLLVVTNSSAIQSVLDDAQHIAGVKLNIKYEVRQVQTQIAMAAAGLGAAIVPRIAIPATPDVRLVALPIVDPPLSREICIVTMRGQVLSPIAMRLVAMLQRLLAIPAHEPQAEQESRARRRDLALIVKNG</sequence>
<reference evidence="6 7" key="1">
    <citation type="submission" date="2018-09" db="EMBL/GenBank/DDBJ databases">
        <authorList>
            <person name="Zhu H."/>
        </authorList>
    </citation>
    <scope>NUCLEOTIDE SEQUENCE [LARGE SCALE GENOMIC DNA]</scope>
    <source>
        <strain evidence="6 7">K2R01-6</strain>
    </source>
</reference>
<dbReference type="GO" id="GO:0005829">
    <property type="term" value="C:cytosol"/>
    <property type="evidence" value="ECO:0007669"/>
    <property type="project" value="TreeGrafter"/>
</dbReference>
<dbReference type="Proteomes" id="UP000286100">
    <property type="component" value="Unassembled WGS sequence"/>
</dbReference>
<name>A0A418WMN1_9SPHN</name>
<evidence type="ECO:0000256" key="2">
    <source>
        <dbReference type="ARBA" id="ARBA00023015"/>
    </source>
</evidence>
<accession>A0A418WMN1</accession>
<feature type="domain" description="HTH lysR-type" evidence="5">
    <location>
        <begin position="3"/>
        <end position="60"/>
    </location>
</feature>
<dbReference type="InterPro" id="IPR036388">
    <property type="entry name" value="WH-like_DNA-bd_sf"/>
</dbReference>
<dbReference type="PRINTS" id="PR00039">
    <property type="entry name" value="HTHLYSR"/>
</dbReference>